<dbReference type="FunFam" id="2.40.30.20:FF:000002">
    <property type="entry name" value="V-type proton ATPase catalytic subunit A"/>
    <property type="match status" value="1"/>
</dbReference>
<protein>
    <recommendedName>
        <fullName evidence="4">V-type proton ATPase catalytic subunit A</fullName>
        <ecNumber evidence="3">7.1.2.2</ecNumber>
    </recommendedName>
</protein>
<evidence type="ECO:0000259" key="24">
    <source>
        <dbReference type="PROSITE" id="PS50908"/>
    </source>
</evidence>
<dbReference type="GO" id="GO:0016887">
    <property type="term" value="F:ATP hydrolysis activity"/>
    <property type="evidence" value="ECO:0007669"/>
    <property type="project" value="InterPro"/>
</dbReference>
<dbReference type="NCBIfam" id="TIGR01042">
    <property type="entry name" value="V-ATPase_V1_A"/>
    <property type="match status" value="1"/>
</dbReference>
<evidence type="ECO:0000256" key="1">
    <source>
        <dbReference type="ARBA" id="ARBA00004496"/>
    </source>
</evidence>
<dbReference type="FunFam" id="1.10.1140.10:FF:000002">
    <property type="entry name" value="V-type proton ATPase catalytic subunit A"/>
    <property type="match status" value="1"/>
</dbReference>
<keyword evidence="6" id="KW-0963">Cytoplasm</keyword>
<dbReference type="Gene3D" id="2.40.30.20">
    <property type="match status" value="1"/>
</dbReference>
<keyword evidence="11" id="KW-0274">FAD</keyword>
<evidence type="ECO:0000256" key="11">
    <source>
        <dbReference type="ARBA" id="ARBA00022827"/>
    </source>
</evidence>
<evidence type="ECO:0000256" key="2">
    <source>
        <dbReference type="ARBA" id="ARBA00008936"/>
    </source>
</evidence>
<keyword evidence="26" id="KW-1185">Reference proteome</keyword>
<dbReference type="GO" id="GO:0055082">
    <property type="term" value="P:intracellular chemical homeostasis"/>
    <property type="evidence" value="ECO:0007669"/>
    <property type="project" value="UniProtKB-ARBA"/>
</dbReference>
<dbReference type="InterPro" id="IPR020568">
    <property type="entry name" value="Ribosomal_Su5_D2-typ_SF"/>
</dbReference>
<feature type="compositionally biased region" description="Low complexity" evidence="23">
    <location>
        <begin position="613"/>
        <end position="629"/>
    </location>
</feature>
<evidence type="ECO:0000256" key="6">
    <source>
        <dbReference type="ARBA" id="ARBA00022490"/>
    </source>
</evidence>
<feature type="coiled-coil region" evidence="22">
    <location>
        <begin position="531"/>
        <end position="558"/>
    </location>
</feature>
<evidence type="ECO:0000256" key="15">
    <source>
        <dbReference type="ARBA" id="ARBA00023002"/>
    </source>
</evidence>
<feature type="region of interest" description="Disordered" evidence="23">
    <location>
        <begin position="592"/>
        <end position="657"/>
    </location>
</feature>
<dbReference type="InterPro" id="IPR005725">
    <property type="entry name" value="ATPase_V1-cplx_asu"/>
</dbReference>
<dbReference type="Pfam" id="PF00006">
    <property type="entry name" value="ATP-synt_ab"/>
    <property type="match status" value="1"/>
</dbReference>
<evidence type="ECO:0000256" key="22">
    <source>
        <dbReference type="SAM" id="Coils"/>
    </source>
</evidence>
<dbReference type="InterPro" id="IPR020569">
    <property type="entry name" value="UPF0029_Impact_CS"/>
</dbReference>
<dbReference type="Gene3D" id="3.50.50.60">
    <property type="entry name" value="FAD/NAD(P)-binding domain"/>
    <property type="match status" value="1"/>
</dbReference>
<dbReference type="RefSeq" id="XP_046054910.1">
    <property type="nucleotide sequence ID" value="XM_046186709.1"/>
</dbReference>
<dbReference type="SUPFAM" id="SSF54211">
    <property type="entry name" value="Ribosomal protein S5 domain 2-like"/>
    <property type="match status" value="1"/>
</dbReference>
<dbReference type="InterPro" id="IPR023366">
    <property type="entry name" value="ATP_synth_asu-like_sf"/>
</dbReference>
<dbReference type="GO" id="GO:0046034">
    <property type="term" value="P:ATP metabolic process"/>
    <property type="evidence" value="ECO:0007669"/>
    <property type="project" value="InterPro"/>
</dbReference>
<accession>A0A9P9KR94</accession>
<dbReference type="FunFam" id="3.40.50.300:FF:000052">
    <property type="entry name" value="V-type proton ATPase catalytic subunit A"/>
    <property type="match status" value="1"/>
</dbReference>
<dbReference type="InterPro" id="IPR020946">
    <property type="entry name" value="Flavin_mOase-like"/>
</dbReference>
<dbReference type="Pfam" id="PF02874">
    <property type="entry name" value="ATP-synt_ab_N"/>
    <property type="match status" value="1"/>
</dbReference>
<comment type="subunit">
    <text evidence="19">V-ATPase is a heteromultimeric enzyme composed of a peripheral catalytic V1 complex (components A to H) attached to an integral membrane V0 proton pore complex (components: a, c, c', c'', d, e, f and VOA1).</text>
</comment>
<dbReference type="Gene3D" id="3.40.50.300">
    <property type="entry name" value="P-loop containing nucleotide triphosphate hydrolases"/>
    <property type="match status" value="1"/>
</dbReference>
<dbReference type="InterPro" id="IPR000960">
    <property type="entry name" value="Flavin_mOase"/>
</dbReference>
<dbReference type="SUPFAM" id="SSF54495">
    <property type="entry name" value="UBC-like"/>
    <property type="match status" value="1"/>
</dbReference>
<dbReference type="InterPro" id="IPR022878">
    <property type="entry name" value="V-ATPase_asu"/>
</dbReference>
<dbReference type="InterPro" id="IPR027417">
    <property type="entry name" value="P-loop_NTPase"/>
</dbReference>
<dbReference type="InterPro" id="IPR020003">
    <property type="entry name" value="ATPase_a/bsu_AS"/>
</dbReference>
<keyword evidence="7" id="KW-0678">Repressor</keyword>
<dbReference type="GO" id="GO:0004499">
    <property type="term" value="F:N,N-dimethylaniline monooxygenase activity"/>
    <property type="evidence" value="ECO:0007669"/>
    <property type="project" value="InterPro"/>
</dbReference>
<dbReference type="CDD" id="cd18111">
    <property type="entry name" value="ATP-synt_V_A-type_alpha_C"/>
    <property type="match status" value="1"/>
</dbReference>
<evidence type="ECO:0000256" key="20">
    <source>
        <dbReference type="ARBA" id="ARBA00048383"/>
    </source>
</evidence>
<dbReference type="GO" id="GO:0050661">
    <property type="term" value="F:NADP binding"/>
    <property type="evidence" value="ECO:0007669"/>
    <property type="project" value="InterPro"/>
</dbReference>
<dbReference type="Gene3D" id="3.30.230.30">
    <property type="entry name" value="Impact, N-terminal domain"/>
    <property type="match status" value="1"/>
</dbReference>
<keyword evidence="8" id="KW-0285">Flavoprotein</keyword>
<dbReference type="CDD" id="cd18119">
    <property type="entry name" value="ATP-synt_V_A-type_alpha_N"/>
    <property type="match status" value="1"/>
</dbReference>
<dbReference type="InterPro" id="IPR036121">
    <property type="entry name" value="ATPase_F1/V1/A1_a/bsu_N_sf"/>
</dbReference>
<evidence type="ECO:0000313" key="26">
    <source>
        <dbReference type="Proteomes" id="UP000720189"/>
    </source>
</evidence>
<dbReference type="Gene3D" id="1.10.1140.10">
    <property type="entry name" value="Bovine Mitochondrial F1-atpase, Atp Synthase Beta Chain, Chain D, domain 3"/>
    <property type="match status" value="1"/>
</dbReference>
<dbReference type="InterPro" id="IPR006575">
    <property type="entry name" value="RWD_dom"/>
</dbReference>
<dbReference type="GO" id="GO:0005524">
    <property type="term" value="F:ATP binding"/>
    <property type="evidence" value="ECO:0007669"/>
    <property type="project" value="UniProtKB-KW"/>
</dbReference>
<evidence type="ECO:0000256" key="4">
    <source>
        <dbReference type="ARBA" id="ARBA00018860"/>
    </source>
</evidence>
<dbReference type="EMBL" id="JAGMUX010000002">
    <property type="protein sequence ID" value="KAH7267091.1"/>
    <property type="molecule type" value="Genomic_DNA"/>
</dbReference>
<dbReference type="InterPro" id="IPR036188">
    <property type="entry name" value="FAD/NAD-bd_sf"/>
</dbReference>
<feature type="region of interest" description="Disordered" evidence="23">
    <location>
        <begin position="1407"/>
        <end position="1427"/>
    </location>
</feature>
<dbReference type="SUPFAM" id="SSF47917">
    <property type="entry name" value="C-terminal domain of alpha and beta subunits of F1 ATP synthase"/>
    <property type="match status" value="1"/>
</dbReference>
<dbReference type="GO" id="GO:0000329">
    <property type="term" value="C:fungal-type vacuole membrane"/>
    <property type="evidence" value="ECO:0007669"/>
    <property type="project" value="TreeGrafter"/>
</dbReference>
<feature type="region of interest" description="Disordered" evidence="23">
    <location>
        <begin position="1464"/>
        <end position="1489"/>
    </location>
</feature>
<comment type="function">
    <text evidence="21">Catalytic subunit of the V1 complex of vacuolar(H+)-ATPase (V-ATPase), a multisubunit enzyme composed of a peripheral complex (V1) that hydrolyzes ATP and a membrane integral complex (V0) that translocates protons. V-ATPase is responsible for acidifying and maintaining the pH of intracellular compartments.</text>
</comment>
<dbReference type="PRINTS" id="PR00370">
    <property type="entry name" value="FMOXYGENASE"/>
</dbReference>
<evidence type="ECO:0000256" key="12">
    <source>
        <dbReference type="ARBA" id="ARBA00022840"/>
    </source>
</evidence>
<dbReference type="SUPFAM" id="SSF50615">
    <property type="entry name" value="N-terminal domain of alpha and beta subunits of F1 ATP synthase"/>
    <property type="match status" value="1"/>
</dbReference>
<keyword evidence="22" id="KW-0175">Coiled coil</keyword>
<keyword evidence="16" id="KW-0346">Stress response</keyword>
<dbReference type="HAMAP" id="MF_00309">
    <property type="entry name" value="ATP_synth_A_arch"/>
    <property type="match status" value="1"/>
</dbReference>
<feature type="region of interest" description="Disordered" evidence="23">
    <location>
        <begin position="674"/>
        <end position="754"/>
    </location>
</feature>
<evidence type="ECO:0000256" key="9">
    <source>
        <dbReference type="ARBA" id="ARBA00022741"/>
    </source>
</evidence>
<comment type="caution">
    <text evidence="25">The sequence shown here is derived from an EMBL/GenBank/DDBJ whole genome shotgun (WGS) entry which is preliminary data.</text>
</comment>
<comment type="subcellular location">
    <subcellularLocation>
        <location evidence="1">Cytoplasm</location>
    </subcellularLocation>
    <subcellularLocation>
        <location evidence="18">Vacuole membrane</location>
        <topology evidence="18">Peripheral membrane protein</topology>
        <orientation evidence="18">Cytoplasmic side</orientation>
    </subcellularLocation>
</comment>
<dbReference type="PANTHER" id="PTHR43607:SF1">
    <property type="entry name" value="H(+)-TRANSPORTING TWO-SECTOR ATPASE"/>
    <property type="match status" value="1"/>
</dbReference>
<dbReference type="Pfam" id="PF22919">
    <property type="entry name" value="ATP-synt_VA_C"/>
    <property type="match status" value="1"/>
</dbReference>
<dbReference type="GO" id="GO:0046961">
    <property type="term" value="F:proton-transporting ATPase activity, rotational mechanism"/>
    <property type="evidence" value="ECO:0007669"/>
    <property type="project" value="InterPro"/>
</dbReference>
<dbReference type="GO" id="GO:0033180">
    <property type="term" value="C:proton-transporting V-type ATPase, V1 domain"/>
    <property type="evidence" value="ECO:0007669"/>
    <property type="project" value="InterPro"/>
</dbReference>
<evidence type="ECO:0000256" key="3">
    <source>
        <dbReference type="ARBA" id="ARBA00012473"/>
    </source>
</evidence>
<evidence type="ECO:0000256" key="13">
    <source>
        <dbReference type="ARBA" id="ARBA00022845"/>
    </source>
</evidence>
<proteinExistence type="inferred from homology"/>
<dbReference type="InterPro" id="IPR000194">
    <property type="entry name" value="ATPase_F1/V1/A1_a/bsu_nucl-bd"/>
</dbReference>
<evidence type="ECO:0000256" key="21">
    <source>
        <dbReference type="ARBA" id="ARBA00058996"/>
    </source>
</evidence>
<keyword evidence="10" id="KW-0375">Hydrogen ion transport</keyword>
<keyword evidence="5" id="KW-0813">Transport</keyword>
<dbReference type="PANTHER" id="PTHR43607">
    <property type="entry name" value="V-TYPE PROTON ATPASE CATALYTIC SUBUNIT A"/>
    <property type="match status" value="1"/>
</dbReference>
<keyword evidence="9" id="KW-0547">Nucleotide-binding</keyword>
<dbReference type="PROSITE" id="PS00152">
    <property type="entry name" value="ATPASE_ALPHA_BETA"/>
    <property type="match status" value="1"/>
</dbReference>
<evidence type="ECO:0000256" key="5">
    <source>
        <dbReference type="ARBA" id="ARBA00022448"/>
    </source>
</evidence>
<dbReference type="Pfam" id="PF05773">
    <property type="entry name" value="RWD"/>
    <property type="match status" value="1"/>
</dbReference>
<keyword evidence="15" id="KW-0560">Oxidoreductase</keyword>
<evidence type="ECO:0000256" key="10">
    <source>
        <dbReference type="ARBA" id="ARBA00022781"/>
    </source>
</evidence>
<dbReference type="InterPro" id="IPR036956">
    <property type="entry name" value="Impact_N_sf"/>
</dbReference>
<evidence type="ECO:0000256" key="8">
    <source>
        <dbReference type="ARBA" id="ARBA00022630"/>
    </source>
</evidence>
<dbReference type="SUPFAM" id="SSF52540">
    <property type="entry name" value="P-loop containing nucleoside triphosphate hydrolases"/>
    <property type="match status" value="1"/>
</dbReference>
<dbReference type="Gene3D" id="3.10.110.10">
    <property type="entry name" value="Ubiquitin Conjugating Enzyme"/>
    <property type="match status" value="1"/>
</dbReference>
<dbReference type="EC" id="7.1.2.2" evidence="3"/>
<dbReference type="CDD" id="cd23822">
    <property type="entry name" value="RWD_ScYIH1-like"/>
    <property type="match status" value="1"/>
</dbReference>
<keyword evidence="17" id="KW-0406">Ion transport</keyword>
<dbReference type="PROSITE" id="PS00910">
    <property type="entry name" value="UPF0029"/>
    <property type="match status" value="1"/>
</dbReference>
<evidence type="ECO:0000256" key="23">
    <source>
        <dbReference type="SAM" id="MobiDB-lite"/>
    </source>
</evidence>
<dbReference type="OrthoDB" id="1676488at2759"/>
<evidence type="ECO:0000256" key="17">
    <source>
        <dbReference type="ARBA" id="ARBA00023065"/>
    </source>
</evidence>
<evidence type="ECO:0000256" key="7">
    <source>
        <dbReference type="ARBA" id="ARBA00022491"/>
    </source>
</evidence>
<evidence type="ECO:0000256" key="14">
    <source>
        <dbReference type="ARBA" id="ARBA00022967"/>
    </source>
</evidence>
<gene>
    <name evidence="25" type="ORF">BKA55DRAFT_500023</name>
</gene>
<dbReference type="GeneID" id="70216663"/>
<sequence length="1630" mass="180924">MDALQNQELNSDVCVVGAGPLGLLALKNLREQGLNTKAFERQEYVGGTWHASHNIKQTTALEYTTANTSKQCCSITDFPMPDDFPVHPPQKDLERYFESYAEQFDLYPHIQFSVSVDHIERDEPQKAWRVFLKDVRTGVEEVRTFSRVVVATGMLNTHHLPHVKGLEKFSGDAIHSRQFKDASKYQGKNVVVVGIGATGVDSTSFLVKAGTSKVYLSHRGTVFVLPRRVKGKAFEHTLSRRVSICVRTIGNIMPNIFAGLMTKMMINMRDKEWPHLKEVFGTRPVDGVLHRVPLFSEHLADNLKDGTVKSVQGIKEVTGPKTITLTDGMVLEDVDAIIFCSGYGYDFSIVKGPGDPTDPAIAPDHHKRIEATNFYNEESKFARLFHGFVSEQFPDSLAFLGHMIIMRPPFVLYDLTTMALASLWSGDYPMPSAEERRRDIDDHYDYVVKTLQRGPAPHPGFRWRAKPSYEFLNQAAGTGVTDRLGCFTWEAWKLWWNDRKFYNLLMDGTDVPAVYRLFDTGRGRKPWPGARECIEKTNQEVKELGEQWERENKDKKTNMMFLTTEIEKVELMLGIRPTLRARRSLLDLIRTRGEDDDNNSQREQGSDSDDDSVSSGSGARGSRYRGSFSDRAPAPPVNVATVRDPTRKASSSSWLHSRAGKAAALALVDVARQVPLPNSPPPSPSLSPYSPSSQPPPSSNLSPGSTASPIRPESPHSPTSPHFQLDKAPVSPLKMPPKTAKAANNSSKTNEEDGYQTGKIYSISGPVVVAEDMIGVAMYELVRVGHDNLVGEVIRINGDQASIQVYEETSGVMVGDPVTRTGKPLSVELGPGLLNGIYDGIQRPLEAISKMAKSIYIPRGIAVPALNREKKWEFTPSVKVGDHLSGGDVWGSVFENSFLANHKILFPPRARGTVTKIAAKGEYTVVDNILEVEFDGKKTEYPMMQSWPVRVPRPSNDKKSADQPFIVGQRVLDALFPSVQGGTVAIPGAFGCGKTVISQSVSKFSNSDVIVYVGCGERGNEMAEVLKDFPELTIDVDGRKEPIMKRTTLIANTSNMPVAAREASIYTGITVAEYFRDQGLNVAMMADSSSRWAEALRELSGRLGEMPADQGFPAYLGAKLASFYERAGRVQTLGSPEREGSVSIVGAVSPPGGDFSDPVTTSTLGIVQVFWGLDKKLAQRKHFPSINTSLSYSKYNTILDKYYEKNYPDFPRLRDRIKQLLSDSEELDQVVQLVGKSALSDPDKITLDIAGLIKEDFLQQNGYSDYDQFCPIWKTEWMMKLMVGFHDEAQKVIAQGQSWAKVREATSDLQANLRQLKFEVPTDGQEVISKRTCNGPNWGRFQKLHTQDPQSPFNQPLTPRTMSEELQDEVEAINSIYGDGSLVPTEDDSSVFILKLPGDASSLRLRFPSDYPSKPPSALSTHHSSGGVKGAGARDLALFRDALGEVFQEGLVCLFDAVEEFTRRAEEQKPEPESEPQAPATPEEEYYEQPDFPPPEWILSDLVTESKSTFLAHVARVTSPDQARYYVQLLLASDKRIRSATHNMTAWRIRGPGATSFQDCDDDGETAAGGRMLHLMQVMDIWDAMVVVTRWYGGVQLGPRRFALINAVARDGFVKSGLVKEEKQEKKKGK</sequence>
<comment type="catalytic activity">
    <reaction evidence="20">
        <text>ATP + H2O + 4 H(+)(in) = ADP + phosphate + 5 H(+)(out)</text>
        <dbReference type="Rhea" id="RHEA:57720"/>
        <dbReference type="ChEBI" id="CHEBI:15377"/>
        <dbReference type="ChEBI" id="CHEBI:15378"/>
        <dbReference type="ChEBI" id="CHEBI:30616"/>
        <dbReference type="ChEBI" id="CHEBI:43474"/>
        <dbReference type="ChEBI" id="CHEBI:456216"/>
        <dbReference type="EC" id="7.1.2.2"/>
    </reaction>
</comment>
<evidence type="ECO:0000256" key="16">
    <source>
        <dbReference type="ARBA" id="ARBA00023016"/>
    </source>
</evidence>
<dbReference type="Gene3D" id="2.40.50.100">
    <property type="match status" value="1"/>
</dbReference>
<dbReference type="GO" id="GO:0050660">
    <property type="term" value="F:flavin adenine dinucleotide binding"/>
    <property type="evidence" value="ECO:0007669"/>
    <property type="project" value="InterPro"/>
</dbReference>
<dbReference type="Pfam" id="PF00743">
    <property type="entry name" value="FMO-like"/>
    <property type="match status" value="1"/>
</dbReference>
<organism evidence="25 26">
    <name type="scientific">Fusarium redolens</name>
    <dbReference type="NCBI Taxonomy" id="48865"/>
    <lineage>
        <taxon>Eukaryota</taxon>
        <taxon>Fungi</taxon>
        <taxon>Dikarya</taxon>
        <taxon>Ascomycota</taxon>
        <taxon>Pezizomycotina</taxon>
        <taxon>Sordariomycetes</taxon>
        <taxon>Hypocreomycetidae</taxon>
        <taxon>Hypocreales</taxon>
        <taxon>Nectriaceae</taxon>
        <taxon>Fusarium</taxon>
        <taxon>Fusarium redolens species complex</taxon>
    </lineage>
</organism>
<dbReference type="PROSITE" id="PS50908">
    <property type="entry name" value="RWD"/>
    <property type="match status" value="1"/>
</dbReference>
<comment type="similarity">
    <text evidence="2">Belongs to the ATPase alpha/beta chains family.</text>
</comment>
<dbReference type="InterPro" id="IPR055190">
    <property type="entry name" value="ATP-synt_VA_C"/>
</dbReference>
<dbReference type="InterPro" id="IPR031686">
    <property type="entry name" value="ATP-synth_a_Xtn"/>
</dbReference>
<dbReference type="NCBIfam" id="NF003220">
    <property type="entry name" value="PRK04192.1"/>
    <property type="match status" value="1"/>
</dbReference>
<dbReference type="GO" id="GO:0006417">
    <property type="term" value="P:regulation of translation"/>
    <property type="evidence" value="ECO:0007669"/>
    <property type="project" value="UniProtKB-KW"/>
</dbReference>
<dbReference type="InterPro" id="IPR024034">
    <property type="entry name" value="ATPase_F1/V1_b/a_C"/>
</dbReference>
<dbReference type="InterPro" id="IPR004100">
    <property type="entry name" value="ATPase_F1/V1/A1_a/bsu_N"/>
</dbReference>
<reference evidence="25" key="1">
    <citation type="journal article" date="2021" name="Nat. Commun.">
        <title>Genetic determinants of endophytism in the Arabidopsis root mycobiome.</title>
        <authorList>
            <person name="Mesny F."/>
            <person name="Miyauchi S."/>
            <person name="Thiergart T."/>
            <person name="Pickel B."/>
            <person name="Atanasova L."/>
            <person name="Karlsson M."/>
            <person name="Huettel B."/>
            <person name="Barry K.W."/>
            <person name="Haridas S."/>
            <person name="Chen C."/>
            <person name="Bauer D."/>
            <person name="Andreopoulos W."/>
            <person name="Pangilinan J."/>
            <person name="LaButti K."/>
            <person name="Riley R."/>
            <person name="Lipzen A."/>
            <person name="Clum A."/>
            <person name="Drula E."/>
            <person name="Henrissat B."/>
            <person name="Kohler A."/>
            <person name="Grigoriev I.V."/>
            <person name="Martin F.M."/>
            <person name="Hacquard S."/>
        </authorList>
    </citation>
    <scope>NUCLEOTIDE SEQUENCE</scope>
    <source>
        <strain evidence="25">MPI-CAGE-AT-0023</strain>
    </source>
</reference>
<evidence type="ECO:0000313" key="25">
    <source>
        <dbReference type="EMBL" id="KAH7267091.1"/>
    </source>
</evidence>
<keyword evidence="13" id="KW-0810">Translation regulation</keyword>
<dbReference type="InterPro" id="IPR016135">
    <property type="entry name" value="UBQ-conjugating_enzyme/RWD"/>
</dbReference>
<dbReference type="Proteomes" id="UP000720189">
    <property type="component" value="Unassembled WGS sequence"/>
</dbReference>
<dbReference type="CDD" id="cd01134">
    <property type="entry name" value="V_A-ATPase_A"/>
    <property type="match status" value="1"/>
</dbReference>
<evidence type="ECO:0000256" key="19">
    <source>
        <dbReference type="ARBA" id="ARBA00029477"/>
    </source>
</evidence>
<dbReference type="InterPro" id="IPR001498">
    <property type="entry name" value="Impact_N"/>
</dbReference>
<evidence type="ECO:0000256" key="18">
    <source>
        <dbReference type="ARBA" id="ARBA00029427"/>
    </source>
</evidence>
<dbReference type="Pfam" id="PF01205">
    <property type="entry name" value="Impact_N"/>
    <property type="match status" value="1"/>
</dbReference>
<dbReference type="Pfam" id="PF16886">
    <property type="entry name" value="ATP-synt_ab_Xtn"/>
    <property type="match status" value="1"/>
</dbReference>
<dbReference type="SUPFAM" id="SSF51905">
    <property type="entry name" value="FAD/NAD(P)-binding domain"/>
    <property type="match status" value="2"/>
</dbReference>
<name>A0A9P9KR94_FUSRE</name>
<keyword evidence="12" id="KW-0067">ATP-binding</keyword>
<dbReference type="FunFam" id="2.40.50.100:FF:000008">
    <property type="entry name" value="V-type proton ATPase catalytic subunit A"/>
    <property type="match status" value="1"/>
</dbReference>
<feature type="domain" description="RWD" evidence="24">
    <location>
        <begin position="1368"/>
        <end position="1468"/>
    </location>
</feature>
<keyword evidence="14" id="KW-1278">Translocase</keyword>